<reference evidence="1 2" key="1">
    <citation type="submission" date="2024-04" db="EMBL/GenBank/DDBJ databases">
        <authorList>
            <person name="Fracassetti M."/>
        </authorList>
    </citation>
    <scope>NUCLEOTIDE SEQUENCE [LARGE SCALE GENOMIC DNA]</scope>
</reference>
<dbReference type="AlphaFoldDB" id="A0AAV2G1B1"/>
<dbReference type="Proteomes" id="UP001497516">
    <property type="component" value="Chromosome 7"/>
</dbReference>
<sequence length="85" mass="9907">MLWNPNRDYSAVCFVVNPNWSYDEQWRMMPIMIEVEQCLKTSFTFVSFVFALSSTNRAAHRVVQTALASVATLLVDYRFFIFTAL</sequence>
<protein>
    <submittedName>
        <fullName evidence="1">Uncharacterized protein</fullName>
    </submittedName>
</protein>
<keyword evidence="2" id="KW-1185">Reference proteome</keyword>
<evidence type="ECO:0000313" key="2">
    <source>
        <dbReference type="Proteomes" id="UP001497516"/>
    </source>
</evidence>
<proteinExistence type="predicted"/>
<evidence type="ECO:0000313" key="1">
    <source>
        <dbReference type="EMBL" id="CAL1404430.1"/>
    </source>
</evidence>
<organism evidence="1 2">
    <name type="scientific">Linum trigynum</name>
    <dbReference type="NCBI Taxonomy" id="586398"/>
    <lineage>
        <taxon>Eukaryota</taxon>
        <taxon>Viridiplantae</taxon>
        <taxon>Streptophyta</taxon>
        <taxon>Embryophyta</taxon>
        <taxon>Tracheophyta</taxon>
        <taxon>Spermatophyta</taxon>
        <taxon>Magnoliopsida</taxon>
        <taxon>eudicotyledons</taxon>
        <taxon>Gunneridae</taxon>
        <taxon>Pentapetalae</taxon>
        <taxon>rosids</taxon>
        <taxon>fabids</taxon>
        <taxon>Malpighiales</taxon>
        <taxon>Linaceae</taxon>
        <taxon>Linum</taxon>
    </lineage>
</organism>
<name>A0AAV2G1B1_9ROSI</name>
<accession>A0AAV2G1B1</accession>
<dbReference type="EMBL" id="OZ034820">
    <property type="protein sequence ID" value="CAL1404430.1"/>
    <property type="molecule type" value="Genomic_DNA"/>
</dbReference>
<gene>
    <name evidence="1" type="ORF">LTRI10_LOCUS44288</name>
</gene>